<evidence type="ECO:0000256" key="1">
    <source>
        <dbReference type="SAM" id="MobiDB-lite"/>
    </source>
</evidence>
<sequence length="87" mass="9474">MAIEQVALFMDGAVVALVDVRDLDFDGEGAVGWDGATWERRGSWVSAAAQARAQGLPMPGQTLYRRYDRVPDPETAPNGDVPLDDRL</sequence>
<keyword evidence="3" id="KW-1185">Reference proteome</keyword>
<dbReference type="AlphaFoldDB" id="A0A9W6CXN5"/>
<accession>A0A9W6CXN5</accession>
<gene>
    <name evidence="2" type="ORF">ARHIZOSPH14_27690</name>
</gene>
<evidence type="ECO:0000313" key="3">
    <source>
        <dbReference type="Proteomes" id="UP001144396"/>
    </source>
</evidence>
<feature type="region of interest" description="Disordered" evidence="1">
    <location>
        <begin position="67"/>
        <end position="87"/>
    </location>
</feature>
<dbReference type="RefSeq" id="WP_281885977.1">
    <property type="nucleotide sequence ID" value="NZ_BSDP01000001.1"/>
</dbReference>
<name>A0A9W6CXN5_9MICO</name>
<dbReference type="Proteomes" id="UP001144396">
    <property type="component" value="Unassembled WGS sequence"/>
</dbReference>
<comment type="caution">
    <text evidence="2">The sequence shown here is derived from an EMBL/GenBank/DDBJ whole genome shotgun (WGS) entry which is preliminary data.</text>
</comment>
<dbReference type="EMBL" id="BSDP01000001">
    <property type="protein sequence ID" value="GLI28527.1"/>
    <property type="molecule type" value="Genomic_DNA"/>
</dbReference>
<proteinExistence type="predicted"/>
<protein>
    <submittedName>
        <fullName evidence="2">Uncharacterized protein</fullName>
    </submittedName>
</protein>
<evidence type="ECO:0000313" key="2">
    <source>
        <dbReference type="EMBL" id="GLI28527.1"/>
    </source>
</evidence>
<reference evidence="2" key="1">
    <citation type="submission" date="2022-12" db="EMBL/GenBank/DDBJ databases">
        <title>Reference genome sequencing for broad-spectrum identification of bacterial and archaeal isolates by mass spectrometry.</title>
        <authorList>
            <person name="Sekiguchi Y."/>
            <person name="Tourlousse D.M."/>
        </authorList>
    </citation>
    <scope>NUCLEOTIDE SEQUENCE</scope>
    <source>
        <strain evidence="2">14</strain>
    </source>
</reference>
<organism evidence="2 3">
    <name type="scientific">Agromyces rhizosphaerae</name>
    <dbReference type="NCBI Taxonomy" id="88374"/>
    <lineage>
        <taxon>Bacteria</taxon>
        <taxon>Bacillati</taxon>
        <taxon>Actinomycetota</taxon>
        <taxon>Actinomycetes</taxon>
        <taxon>Micrococcales</taxon>
        <taxon>Microbacteriaceae</taxon>
        <taxon>Agromyces</taxon>
    </lineage>
</organism>